<reference evidence="2 3" key="1">
    <citation type="journal article" date="2023" name="Nucleic Acids Res.">
        <title>The hologenome of Daphnia magna reveals possible DNA methylation and microbiome-mediated evolution of the host genome.</title>
        <authorList>
            <person name="Chaturvedi A."/>
            <person name="Li X."/>
            <person name="Dhandapani V."/>
            <person name="Marshall H."/>
            <person name="Kissane S."/>
            <person name="Cuenca-Cambronero M."/>
            <person name="Asole G."/>
            <person name="Calvet F."/>
            <person name="Ruiz-Romero M."/>
            <person name="Marangio P."/>
            <person name="Guigo R."/>
            <person name="Rago D."/>
            <person name="Mirbahai L."/>
            <person name="Eastwood N."/>
            <person name="Colbourne J.K."/>
            <person name="Zhou J."/>
            <person name="Mallon E."/>
            <person name="Orsini L."/>
        </authorList>
    </citation>
    <scope>NUCLEOTIDE SEQUENCE [LARGE SCALE GENOMIC DNA]</scope>
    <source>
        <strain evidence="2">LRV0_1</strain>
    </source>
</reference>
<gene>
    <name evidence="2" type="ORF">OUZ56_017693</name>
</gene>
<dbReference type="EMBL" id="JAOYFB010000038">
    <property type="protein sequence ID" value="KAK4028413.1"/>
    <property type="molecule type" value="Genomic_DNA"/>
</dbReference>
<comment type="caution">
    <text evidence="2">The sequence shown here is derived from an EMBL/GenBank/DDBJ whole genome shotgun (WGS) entry which is preliminary data.</text>
</comment>
<dbReference type="PANTHER" id="PTHR31912">
    <property type="entry name" value="IP13529P"/>
    <property type="match status" value="1"/>
</dbReference>
<evidence type="ECO:0000313" key="2">
    <source>
        <dbReference type="EMBL" id="KAK4028413.1"/>
    </source>
</evidence>
<dbReference type="PANTHER" id="PTHR31912:SF36">
    <property type="entry name" value="C2H2-TYPE DOMAIN-CONTAINING PROTEIN"/>
    <property type="match status" value="1"/>
</dbReference>
<dbReference type="Proteomes" id="UP001234178">
    <property type="component" value="Unassembled WGS sequence"/>
</dbReference>
<organism evidence="2 3">
    <name type="scientific">Daphnia magna</name>
    <dbReference type="NCBI Taxonomy" id="35525"/>
    <lineage>
        <taxon>Eukaryota</taxon>
        <taxon>Metazoa</taxon>
        <taxon>Ecdysozoa</taxon>
        <taxon>Arthropoda</taxon>
        <taxon>Crustacea</taxon>
        <taxon>Branchiopoda</taxon>
        <taxon>Diplostraca</taxon>
        <taxon>Cladocera</taxon>
        <taxon>Anomopoda</taxon>
        <taxon>Daphniidae</taxon>
        <taxon>Daphnia</taxon>
    </lineage>
</organism>
<feature type="region of interest" description="Disordered" evidence="1">
    <location>
        <begin position="203"/>
        <end position="229"/>
    </location>
</feature>
<keyword evidence="3" id="KW-1185">Reference proteome</keyword>
<proteinExistence type="predicted"/>
<feature type="compositionally biased region" description="Basic and acidic residues" evidence="1">
    <location>
        <begin position="215"/>
        <end position="228"/>
    </location>
</feature>
<evidence type="ECO:0008006" key="4">
    <source>
        <dbReference type="Google" id="ProtNLM"/>
    </source>
</evidence>
<dbReference type="Gene3D" id="1.10.150.50">
    <property type="entry name" value="Transcription Factor, Ets-1"/>
    <property type="match status" value="1"/>
</dbReference>
<name>A0ABR0ATH0_9CRUS</name>
<evidence type="ECO:0000313" key="3">
    <source>
        <dbReference type="Proteomes" id="UP001234178"/>
    </source>
</evidence>
<accession>A0ABR0ATH0</accession>
<evidence type="ECO:0000256" key="1">
    <source>
        <dbReference type="SAM" id="MobiDB-lite"/>
    </source>
</evidence>
<sequence>MQNREDIDGECLLSLTEKQIDGLNLSIGHSIKLQKLLKNLVVESASAILRKSVNHSGICANDSVMDFEERNDDLISVIEKLTEVAADPLSNSEEKFPVISILKESTDGRQIVKSFMDRNEAYLEIEERKTLVRILVSQMCMLSGKEDFYPPSSLKEELAKAIVTTFPCLAIPCHEGSSLTNYTHYYNPKLTNGFIDTRLKTMRTNGPAKKPKSNRRPDDELTAEREDPTFNEDEDKFKIEWMKIHLSEPGSNEATIKEHMASTYNYRQHHISQGQWTTTQILLEYPRFRDCHNLLIAI</sequence>
<protein>
    <recommendedName>
        <fullName evidence="4">SAM domain-containing protein</fullName>
    </recommendedName>
</protein>
<dbReference type="InterPro" id="IPR013761">
    <property type="entry name" value="SAM/pointed_sf"/>
</dbReference>